<dbReference type="EMBL" id="MGFG01000020">
    <property type="protein sequence ID" value="OGM01020.1"/>
    <property type="molecule type" value="Genomic_DNA"/>
</dbReference>
<evidence type="ECO:0000313" key="3">
    <source>
        <dbReference type="Proteomes" id="UP000176988"/>
    </source>
</evidence>
<evidence type="ECO:0000256" key="1">
    <source>
        <dbReference type="SAM" id="Coils"/>
    </source>
</evidence>
<evidence type="ECO:0000313" key="2">
    <source>
        <dbReference type="EMBL" id="OGM01020.1"/>
    </source>
</evidence>
<proteinExistence type="predicted"/>
<reference evidence="2 3" key="1">
    <citation type="journal article" date="2016" name="Nat. Commun.">
        <title>Thousands of microbial genomes shed light on interconnected biogeochemical processes in an aquifer system.</title>
        <authorList>
            <person name="Anantharaman K."/>
            <person name="Brown C.T."/>
            <person name="Hug L.A."/>
            <person name="Sharon I."/>
            <person name="Castelle C.J."/>
            <person name="Probst A.J."/>
            <person name="Thomas B.C."/>
            <person name="Singh A."/>
            <person name="Wilkins M.J."/>
            <person name="Karaoz U."/>
            <person name="Brodie E.L."/>
            <person name="Williams K.H."/>
            <person name="Hubbard S.S."/>
            <person name="Banfield J.F."/>
        </authorList>
    </citation>
    <scope>NUCLEOTIDE SEQUENCE [LARGE SCALE GENOMIC DNA]</scope>
</reference>
<sequence length="147" mass="16988">MWDINEIHRRLKEKKKERRDLNRVVKDELSQNAEYQQVIEELKTLKERKKSIEGTIKMSCSSEVDRMDVLKDEIAADTELLSDLALNMYVEGKTVEIVEDETRYVPQFTVRFKKDDTPVSAAMAEAAAAARAESHQERTFAPFVQPV</sequence>
<name>A0A1F7WE02_9BACT</name>
<organism evidence="2 3">
    <name type="scientific">Candidatus Uhrbacteria bacterium RIFOXYC2_FULL_47_19</name>
    <dbReference type="NCBI Taxonomy" id="1802424"/>
    <lineage>
        <taxon>Bacteria</taxon>
        <taxon>Candidatus Uhriibacteriota</taxon>
    </lineage>
</organism>
<dbReference type="AlphaFoldDB" id="A0A1F7WE02"/>
<gene>
    <name evidence="2" type="ORF">A2480_03280</name>
</gene>
<keyword evidence="1" id="KW-0175">Coiled coil</keyword>
<feature type="coiled-coil region" evidence="1">
    <location>
        <begin position="4"/>
        <end position="55"/>
    </location>
</feature>
<comment type="caution">
    <text evidence="2">The sequence shown here is derived from an EMBL/GenBank/DDBJ whole genome shotgun (WGS) entry which is preliminary data.</text>
</comment>
<dbReference type="Proteomes" id="UP000176988">
    <property type="component" value="Unassembled WGS sequence"/>
</dbReference>
<accession>A0A1F7WE02</accession>
<dbReference type="STRING" id="1802424.A2480_03280"/>
<protein>
    <submittedName>
        <fullName evidence="2">Uncharacterized protein</fullName>
    </submittedName>
</protein>